<protein>
    <submittedName>
        <fullName evidence="2">Uncharacterized protein</fullName>
    </submittedName>
</protein>
<comment type="caution">
    <text evidence="2">The sequence shown here is derived from an EMBL/GenBank/DDBJ whole genome shotgun (WGS) entry which is preliminary data.</text>
</comment>
<accession>A0AAV6ZGM1</accession>
<sequence>MLLLVELFLILLERLFIFSFSCEEEFLKGEISFHPLKSMLFLLVAIPGFPGLKINEEFTEEKSVGGSASEPLLELFMEVLH</sequence>
<feature type="chain" id="PRO_5043496280" evidence="1">
    <location>
        <begin position="20"/>
        <end position="81"/>
    </location>
</feature>
<evidence type="ECO:0000256" key="1">
    <source>
        <dbReference type="SAM" id="SignalP"/>
    </source>
</evidence>
<feature type="signal peptide" evidence="1">
    <location>
        <begin position="1"/>
        <end position="19"/>
    </location>
</feature>
<keyword evidence="3" id="KW-1185">Reference proteome</keyword>
<gene>
    <name evidence="2" type="ORF">GDO81_020514</name>
</gene>
<dbReference type="AlphaFoldDB" id="A0AAV6ZGM1"/>
<organism evidence="2 3">
    <name type="scientific">Engystomops pustulosus</name>
    <name type="common">Tungara frog</name>
    <name type="synonym">Physalaemus pustulosus</name>
    <dbReference type="NCBI Taxonomy" id="76066"/>
    <lineage>
        <taxon>Eukaryota</taxon>
        <taxon>Metazoa</taxon>
        <taxon>Chordata</taxon>
        <taxon>Craniata</taxon>
        <taxon>Vertebrata</taxon>
        <taxon>Euteleostomi</taxon>
        <taxon>Amphibia</taxon>
        <taxon>Batrachia</taxon>
        <taxon>Anura</taxon>
        <taxon>Neobatrachia</taxon>
        <taxon>Hyloidea</taxon>
        <taxon>Leptodactylidae</taxon>
        <taxon>Leiuperinae</taxon>
        <taxon>Engystomops</taxon>
    </lineage>
</organism>
<dbReference type="EMBL" id="WNYA01001491">
    <property type="protein sequence ID" value="KAG8545676.1"/>
    <property type="molecule type" value="Genomic_DNA"/>
</dbReference>
<dbReference type="Proteomes" id="UP000824782">
    <property type="component" value="Unassembled WGS sequence"/>
</dbReference>
<name>A0AAV6ZGM1_ENGPU</name>
<evidence type="ECO:0000313" key="2">
    <source>
        <dbReference type="EMBL" id="KAG8545676.1"/>
    </source>
</evidence>
<evidence type="ECO:0000313" key="3">
    <source>
        <dbReference type="Proteomes" id="UP000824782"/>
    </source>
</evidence>
<proteinExistence type="predicted"/>
<reference evidence="2" key="1">
    <citation type="thesis" date="2020" institute="ProQuest LLC" country="789 East Eisenhower Parkway, Ann Arbor, MI, USA">
        <title>Comparative Genomics and Chromosome Evolution.</title>
        <authorList>
            <person name="Mudd A.B."/>
        </authorList>
    </citation>
    <scope>NUCLEOTIDE SEQUENCE</scope>
    <source>
        <strain evidence="2">237g6f4</strain>
        <tissue evidence="2">Blood</tissue>
    </source>
</reference>
<keyword evidence="1" id="KW-0732">Signal</keyword>